<name>A0A066U5Y4_9PSEU</name>
<keyword evidence="3" id="KW-1185">Reference proteome</keyword>
<dbReference type="EMBL" id="JMQI01000014">
    <property type="protein sequence ID" value="KDN22876.1"/>
    <property type="molecule type" value="Genomic_DNA"/>
</dbReference>
<evidence type="ECO:0000313" key="2">
    <source>
        <dbReference type="EMBL" id="KDN22876.1"/>
    </source>
</evidence>
<dbReference type="eggNOG" id="COG0702">
    <property type="taxonomic scope" value="Bacteria"/>
</dbReference>
<dbReference type="OrthoDB" id="3763081at2"/>
<evidence type="ECO:0000313" key="3">
    <source>
        <dbReference type="Proteomes" id="UP000027345"/>
    </source>
</evidence>
<dbReference type="InterPro" id="IPR051606">
    <property type="entry name" value="Polyketide_Oxido-like"/>
</dbReference>
<dbReference type="PANTHER" id="PTHR43355:SF2">
    <property type="entry name" value="FLAVIN REDUCTASE (NADPH)"/>
    <property type="match status" value="1"/>
</dbReference>
<organism evidence="2 3">
    <name type="scientific">Amycolatopsis rifamycinica</name>
    <dbReference type="NCBI Taxonomy" id="287986"/>
    <lineage>
        <taxon>Bacteria</taxon>
        <taxon>Bacillati</taxon>
        <taxon>Actinomycetota</taxon>
        <taxon>Actinomycetes</taxon>
        <taxon>Pseudonocardiales</taxon>
        <taxon>Pseudonocardiaceae</taxon>
        <taxon>Amycolatopsis</taxon>
    </lineage>
</organism>
<evidence type="ECO:0000259" key="1">
    <source>
        <dbReference type="Pfam" id="PF13460"/>
    </source>
</evidence>
<dbReference type="SUPFAM" id="SSF51735">
    <property type="entry name" value="NAD(P)-binding Rossmann-fold domains"/>
    <property type="match status" value="1"/>
</dbReference>
<comment type="caution">
    <text evidence="2">The sequence shown here is derived from an EMBL/GenBank/DDBJ whole genome shotgun (WGS) entry which is preliminary data.</text>
</comment>
<dbReference type="InterPro" id="IPR036291">
    <property type="entry name" value="NAD(P)-bd_dom_sf"/>
</dbReference>
<dbReference type="InterPro" id="IPR016040">
    <property type="entry name" value="NAD(P)-bd_dom"/>
</dbReference>
<sequence>MSALVVFGANGATGRVIVEEALRAGHTVTAAVRDPAAFRPVLDAPLDVVRADIRDPDSVRAAVTGRDAVVSAIGPAGRKAGGLYSAGARTLVAAMVAVGVGRLVALSSSGARQDDPNHPLWYRVVAGTLLGDLYGDMRLMEDIVRDSPLDWTFVRPARIVDEPPTGVYRVADGANPKGGTSVPRTDLARFVVHAVDDGRWSRSFPTIAR</sequence>
<protein>
    <submittedName>
        <fullName evidence="2">Glycerol-3-phosphate dehydrogenase</fullName>
    </submittedName>
</protein>
<dbReference type="Gene3D" id="3.40.50.720">
    <property type="entry name" value="NAD(P)-binding Rossmann-like Domain"/>
    <property type="match status" value="1"/>
</dbReference>
<dbReference type="Pfam" id="PF13460">
    <property type="entry name" value="NAD_binding_10"/>
    <property type="match status" value="1"/>
</dbReference>
<dbReference type="Proteomes" id="UP000027345">
    <property type="component" value="Unassembled WGS sequence"/>
</dbReference>
<gene>
    <name evidence="2" type="ORF">DV20_07520</name>
</gene>
<dbReference type="RefSeq" id="WP_043777617.1">
    <property type="nucleotide sequence ID" value="NZ_JMQI01000014.1"/>
</dbReference>
<dbReference type="GO" id="GO:0004074">
    <property type="term" value="F:biliverdin reductase [NAD(P)H] activity"/>
    <property type="evidence" value="ECO:0007669"/>
    <property type="project" value="TreeGrafter"/>
</dbReference>
<dbReference type="GO" id="GO:0042602">
    <property type="term" value="F:riboflavin reductase (NADPH) activity"/>
    <property type="evidence" value="ECO:0007669"/>
    <property type="project" value="TreeGrafter"/>
</dbReference>
<proteinExistence type="predicted"/>
<reference evidence="2 3" key="1">
    <citation type="submission" date="2014-05" db="EMBL/GenBank/DDBJ databases">
        <title>Draft genome sequence of Amycolatopsis rifamycinica DSM 46095.</title>
        <authorList>
            <person name="Lal R."/>
            <person name="Saxena A."/>
            <person name="Kumari R."/>
            <person name="Mukherjee U."/>
            <person name="Singh P."/>
            <person name="Sangwan N."/>
            <person name="Mahato N.K."/>
        </authorList>
    </citation>
    <scope>NUCLEOTIDE SEQUENCE [LARGE SCALE GENOMIC DNA]</scope>
    <source>
        <strain evidence="2 3">DSM 46095</strain>
    </source>
</reference>
<dbReference type="PANTHER" id="PTHR43355">
    <property type="entry name" value="FLAVIN REDUCTASE (NADPH)"/>
    <property type="match status" value="1"/>
</dbReference>
<dbReference type="AlphaFoldDB" id="A0A066U5Y4"/>
<feature type="domain" description="NAD(P)-binding" evidence="1">
    <location>
        <begin position="8"/>
        <end position="197"/>
    </location>
</feature>
<accession>A0A066U5Y4</accession>
<dbReference type="STRING" id="287986.DV20_07520"/>